<keyword evidence="5 10" id="KW-0552">Olfaction</keyword>
<keyword evidence="8 10" id="KW-0675">Receptor</keyword>
<dbReference type="Proteomes" id="UP000009192">
    <property type="component" value="Unassembled WGS sequence"/>
</dbReference>
<feature type="transmembrane region" description="Helical" evidence="10">
    <location>
        <begin position="150"/>
        <end position="172"/>
    </location>
</feature>
<feature type="transmembrane region" description="Helical" evidence="10">
    <location>
        <begin position="284"/>
        <end position="305"/>
    </location>
</feature>
<dbReference type="PANTHER" id="PTHR21137">
    <property type="entry name" value="ODORANT RECEPTOR"/>
    <property type="match status" value="1"/>
</dbReference>
<evidence type="ECO:0000256" key="3">
    <source>
        <dbReference type="ARBA" id="ARBA00022606"/>
    </source>
</evidence>
<feature type="transmembrane region" description="Helical" evidence="10">
    <location>
        <begin position="96"/>
        <end position="115"/>
    </location>
</feature>
<dbReference type="GO" id="GO:0005549">
    <property type="term" value="F:odorant binding"/>
    <property type="evidence" value="ECO:0007669"/>
    <property type="project" value="InterPro"/>
</dbReference>
<comment type="subcellular location">
    <subcellularLocation>
        <location evidence="1 10">Cell membrane</location>
        <topology evidence="1 10">Multi-pass membrane protein</topology>
    </subcellularLocation>
</comment>
<dbReference type="PhylomeDB" id="B4KVP3"/>
<keyword evidence="7 10" id="KW-0472">Membrane</keyword>
<feature type="transmembrane region" description="Helical" evidence="10">
    <location>
        <begin position="317"/>
        <end position="337"/>
    </location>
</feature>
<dbReference type="GO" id="GO:0005886">
    <property type="term" value="C:plasma membrane"/>
    <property type="evidence" value="ECO:0007669"/>
    <property type="project" value="UniProtKB-SubCell"/>
</dbReference>
<dbReference type="OrthoDB" id="6604226at2759"/>
<dbReference type="AlphaFoldDB" id="B4KVP3"/>
<sequence length="414" mass="49012">MTSSYSIPQTGWRRIYAQFVDYWMVLHEKTHPQHTTLYYNRLQLMVICNYPNKEQRRSPIRHLWHRIILLQTNLFFVTLLFALPESVDNIVDFGQNILWLISCFYLIFKWHYFYFRADDVDEIINDLDECHCMAVSGAAAPIIRNEQRRFFLIESSLTLAWHVANVVFIVLATSQPLWTDQKLPFNAVYPFEWHDPEKHPIAHAIIYIWQFYFLAYNMACVMYCDVFSSHLFAQLAINLKILCIELDTFARVHQEDEEQFRSELGRLIKLHQRAIRNVNRTNEVFYAPLTMQMLTEILLITLSTFETLAARQDLRVAGSFIIFMLLTFCHCAYFCYFGDMVTEHSKQVAQSAYGAYEWSPNSRILRRDLLFMISRAQQPLSVTPSPFPPFNRITFMSVIKQCYRILTLLMESMD</sequence>
<evidence type="ECO:0000256" key="4">
    <source>
        <dbReference type="ARBA" id="ARBA00022692"/>
    </source>
</evidence>
<accession>B4KVP3</accession>
<dbReference type="HOGENOM" id="CLU_055891_1_0_1"/>
<evidence type="ECO:0000256" key="1">
    <source>
        <dbReference type="ARBA" id="ARBA00004651"/>
    </source>
</evidence>
<keyword evidence="3 10" id="KW-0716">Sensory transduction</keyword>
<comment type="caution">
    <text evidence="10">Lacks conserved residue(s) required for the propagation of feature annotation.</text>
</comment>
<dbReference type="OMA" id="WYFVMAF"/>
<dbReference type="InterPro" id="IPR004117">
    <property type="entry name" value="7tm6_olfct_rcpt"/>
</dbReference>
<comment type="similarity">
    <text evidence="10">Belongs to the insect chemoreceptor superfamily. Heteromeric odorant receptor channel (TC 1.A.69) family.</text>
</comment>
<evidence type="ECO:0000256" key="10">
    <source>
        <dbReference type="RuleBase" id="RU351113"/>
    </source>
</evidence>
<evidence type="ECO:0000313" key="11">
    <source>
        <dbReference type="EMBL" id="EDW18417.1"/>
    </source>
</evidence>
<protein>
    <recommendedName>
        <fullName evidence="10">Odorant receptor</fullName>
    </recommendedName>
</protein>
<keyword evidence="12" id="KW-1185">Reference proteome</keyword>
<dbReference type="InParanoid" id="B4KVP3"/>
<proteinExistence type="inferred from homology"/>
<dbReference type="KEGG" id="dmo:Dmoj_GI12096"/>
<dbReference type="eggNOG" id="ENOG502SXXU">
    <property type="taxonomic scope" value="Eukaryota"/>
</dbReference>
<evidence type="ECO:0000256" key="7">
    <source>
        <dbReference type="ARBA" id="ARBA00023136"/>
    </source>
</evidence>
<dbReference type="FunCoup" id="B4KVP3">
    <property type="interactions" value="15"/>
</dbReference>
<feature type="transmembrane region" description="Helical" evidence="10">
    <location>
        <begin position="201"/>
        <end position="224"/>
    </location>
</feature>
<evidence type="ECO:0000256" key="8">
    <source>
        <dbReference type="ARBA" id="ARBA00023170"/>
    </source>
</evidence>
<keyword evidence="9 10" id="KW-0807">Transducer</keyword>
<dbReference type="Pfam" id="PF02949">
    <property type="entry name" value="7tm_6"/>
    <property type="match status" value="1"/>
</dbReference>
<evidence type="ECO:0000256" key="2">
    <source>
        <dbReference type="ARBA" id="ARBA00022475"/>
    </source>
</evidence>
<feature type="transmembrane region" description="Helical" evidence="10">
    <location>
        <begin position="63"/>
        <end position="84"/>
    </location>
</feature>
<organism evidence="11 12">
    <name type="scientific">Drosophila mojavensis</name>
    <name type="common">Fruit fly</name>
    <dbReference type="NCBI Taxonomy" id="7230"/>
    <lineage>
        <taxon>Eukaryota</taxon>
        <taxon>Metazoa</taxon>
        <taxon>Ecdysozoa</taxon>
        <taxon>Arthropoda</taxon>
        <taxon>Hexapoda</taxon>
        <taxon>Insecta</taxon>
        <taxon>Pterygota</taxon>
        <taxon>Neoptera</taxon>
        <taxon>Endopterygota</taxon>
        <taxon>Diptera</taxon>
        <taxon>Brachycera</taxon>
        <taxon>Muscomorpha</taxon>
        <taxon>Ephydroidea</taxon>
        <taxon>Drosophilidae</taxon>
        <taxon>Drosophila</taxon>
    </lineage>
</organism>
<keyword evidence="2" id="KW-1003">Cell membrane</keyword>
<dbReference type="EMBL" id="CH933809">
    <property type="protein sequence ID" value="EDW18417.1"/>
    <property type="molecule type" value="Genomic_DNA"/>
</dbReference>
<keyword evidence="6 10" id="KW-1133">Transmembrane helix</keyword>
<dbReference type="GO" id="GO:0007165">
    <property type="term" value="P:signal transduction"/>
    <property type="evidence" value="ECO:0007669"/>
    <property type="project" value="UniProtKB-KW"/>
</dbReference>
<evidence type="ECO:0000256" key="9">
    <source>
        <dbReference type="ARBA" id="ARBA00023224"/>
    </source>
</evidence>
<dbReference type="GO" id="GO:0004984">
    <property type="term" value="F:olfactory receptor activity"/>
    <property type="evidence" value="ECO:0007669"/>
    <property type="project" value="InterPro"/>
</dbReference>
<evidence type="ECO:0000256" key="5">
    <source>
        <dbReference type="ARBA" id="ARBA00022725"/>
    </source>
</evidence>
<keyword evidence="4 10" id="KW-0812">Transmembrane</keyword>
<gene>
    <name evidence="11" type="primary">Dmoj\GI12096</name>
    <name evidence="11" type="ORF">Dmoj_GI12096</name>
</gene>
<reference evidence="11 12" key="1">
    <citation type="journal article" date="2007" name="Nature">
        <title>Evolution of genes and genomes on the Drosophila phylogeny.</title>
        <authorList>
            <consortium name="Drosophila 12 Genomes Consortium"/>
            <person name="Clark A.G."/>
            <person name="Eisen M.B."/>
            <person name="Smith D.R."/>
            <person name="Bergman C.M."/>
            <person name="Oliver B."/>
            <person name="Markow T.A."/>
            <person name="Kaufman T.C."/>
            <person name="Kellis M."/>
            <person name="Gelbart W."/>
            <person name="Iyer V.N."/>
            <person name="Pollard D.A."/>
            <person name="Sackton T.B."/>
            <person name="Larracuente A.M."/>
            <person name="Singh N.D."/>
            <person name="Abad J.P."/>
            <person name="Abt D.N."/>
            <person name="Adryan B."/>
            <person name="Aguade M."/>
            <person name="Akashi H."/>
            <person name="Anderson W.W."/>
            <person name="Aquadro C.F."/>
            <person name="Ardell D.H."/>
            <person name="Arguello R."/>
            <person name="Artieri C.G."/>
            <person name="Barbash D.A."/>
            <person name="Barker D."/>
            <person name="Barsanti P."/>
            <person name="Batterham P."/>
            <person name="Batzoglou S."/>
            <person name="Begun D."/>
            <person name="Bhutkar A."/>
            <person name="Blanco E."/>
            <person name="Bosak S.A."/>
            <person name="Bradley R.K."/>
            <person name="Brand A.D."/>
            <person name="Brent M.R."/>
            <person name="Brooks A.N."/>
            <person name="Brown R.H."/>
            <person name="Butlin R.K."/>
            <person name="Caggese C."/>
            <person name="Calvi B.R."/>
            <person name="Bernardo de Carvalho A."/>
            <person name="Caspi A."/>
            <person name="Castrezana S."/>
            <person name="Celniker S.E."/>
            <person name="Chang J.L."/>
            <person name="Chapple C."/>
            <person name="Chatterji S."/>
            <person name="Chinwalla A."/>
            <person name="Civetta A."/>
            <person name="Clifton S.W."/>
            <person name="Comeron J.M."/>
            <person name="Costello J.C."/>
            <person name="Coyne J.A."/>
            <person name="Daub J."/>
            <person name="David R.G."/>
            <person name="Delcher A.L."/>
            <person name="Delehaunty K."/>
            <person name="Do C.B."/>
            <person name="Ebling H."/>
            <person name="Edwards K."/>
            <person name="Eickbush T."/>
            <person name="Evans J.D."/>
            <person name="Filipski A."/>
            <person name="Findeiss S."/>
            <person name="Freyhult E."/>
            <person name="Fulton L."/>
            <person name="Fulton R."/>
            <person name="Garcia A.C."/>
            <person name="Gardiner A."/>
            <person name="Garfield D.A."/>
            <person name="Garvin B.E."/>
            <person name="Gibson G."/>
            <person name="Gilbert D."/>
            <person name="Gnerre S."/>
            <person name="Godfrey J."/>
            <person name="Good R."/>
            <person name="Gotea V."/>
            <person name="Gravely B."/>
            <person name="Greenberg A.J."/>
            <person name="Griffiths-Jones S."/>
            <person name="Gross S."/>
            <person name="Guigo R."/>
            <person name="Gustafson E.A."/>
            <person name="Haerty W."/>
            <person name="Hahn M.W."/>
            <person name="Halligan D.L."/>
            <person name="Halpern A.L."/>
            <person name="Halter G.M."/>
            <person name="Han M.V."/>
            <person name="Heger A."/>
            <person name="Hillier L."/>
            <person name="Hinrichs A.S."/>
            <person name="Holmes I."/>
            <person name="Hoskins R.A."/>
            <person name="Hubisz M.J."/>
            <person name="Hultmark D."/>
            <person name="Huntley M.A."/>
            <person name="Jaffe D.B."/>
            <person name="Jagadeeshan S."/>
            <person name="Jeck W.R."/>
            <person name="Johnson J."/>
            <person name="Jones C.D."/>
            <person name="Jordan W.C."/>
            <person name="Karpen G.H."/>
            <person name="Kataoka E."/>
            <person name="Keightley P.D."/>
            <person name="Kheradpour P."/>
            <person name="Kirkness E.F."/>
            <person name="Koerich L.B."/>
            <person name="Kristiansen K."/>
            <person name="Kudrna D."/>
            <person name="Kulathinal R.J."/>
            <person name="Kumar S."/>
            <person name="Kwok R."/>
            <person name="Lander E."/>
            <person name="Langley C.H."/>
            <person name="Lapoint R."/>
            <person name="Lazzaro B.P."/>
            <person name="Lee S.J."/>
            <person name="Levesque L."/>
            <person name="Li R."/>
            <person name="Lin C.F."/>
            <person name="Lin M.F."/>
            <person name="Lindblad-Toh K."/>
            <person name="Llopart A."/>
            <person name="Long M."/>
            <person name="Low L."/>
            <person name="Lozovsky E."/>
            <person name="Lu J."/>
            <person name="Luo M."/>
            <person name="Machado C.A."/>
            <person name="Makalowski W."/>
            <person name="Marzo M."/>
            <person name="Matsuda M."/>
            <person name="Matzkin L."/>
            <person name="McAllister B."/>
            <person name="McBride C.S."/>
            <person name="McKernan B."/>
            <person name="McKernan K."/>
            <person name="Mendez-Lago M."/>
            <person name="Minx P."/>
            <person name="Mollenhauer M.U."/>
            <person name="Montooth K."/>
            <person name="Mount S.M."/>
            <person name="Mu X."/>
            <person name="Myers E."/>
            <person name="Negre B."/>
            <person name="Newfeld S."/>
            <person name="Nielsen R."/>
            <person name="Noor M.A."/>
            <person name="O'Grady P."/>
            <person name="Pachter L."/>
            <person name="Papaceit M."/>
            <person name="Parisi M.J."/>
            <person name="Parisi M."/>
            <person name="Parts L."/>
            <person name="Pedersen J.S."/>
            <person name="Pesole G."/>
            <person name="Phillippy A.M."/>
            <person name="Ponting C.P."/>
            <person name="Pop M."/>
            <person name="Porcelli D."/>
            <person name="Powell J.R."/>
            <person name="Prohaska S."/>
            <person name="Pruitt K."/>
            <person name="Puig M."/>
            <person name="Quesneville H."/>
            <person name="Ram K.R."/>
            <person name="Rand D."/>
            <person name="Rasmussen M.D."/>
            <person name="Reed L.K."/>
            <person name="Reenan R."/>
            <person name="Reily A."/>
            <person name="Remington K.A."/>
            <person name="Rieger T.T."/>
            <person name="Ritchie M.G."/>
            <person name="Robin C."/>
            <person name="Rogers Y.H."/>
            <person name="Rohde C."/>
            <person name="Rozas J."/>
            <person name="Rubenfield M.J."/>
            <person name="Ruiz A."/>
            <person name="Russo S."/>
            <person name="Salzberg S.L."/>
            <person name="Sanchez-Gracia A."/>
            <person name="Saranga D.J."/>
            <person name="Sato H."/>
            <person name="Schaeffer S.W."/>
            <person name="Schatz M.C."/>
            <person name="Schlenke T."/>
            <person name="Schwartz R."/>
            <person name="Segarra C."/>
            <person name="Singh R.S."/>
            <person name="Sirot L."/>
            <person name="Sirota M."/>
            <person name="Sisneros N.B."/>
            <person name="Smith C.D."/>
            <person name="Smith T.F."/>
            <person name="Spieth J."/>
            <person name="Stage D.E."/>
            <person name="Stark A."/>
            <person name="Stephan W."/>
            <person name="Strausberg R.L."/>
            <person name="Strempel S."/>
            <person name="Sturgill D."/>
            <person name="Sutton G."/>
            <person name="Sutton G.G."/>
            <person name="Tao W."/>
            <person name="Teichmann S."/>
            <person name="Tobari Y.N."/>
            <person name="Tomimura Y."/>
            <person name="Tsolas J.M."/>
            <person name="Valente V.L."/>
            <person name="Venter E."/>
            <person name="Venter J.C."/>
            <person name="Vicario S."/>
            <person name="Vieira F.G."/>
            <person name="Vilella A.J."/>
            <person name="Villasante A."/>
            <person name="Walenz B."/>
            <person name="Wang J."/>
            <person name="Wasserman M."/>
            <person name="Watts T."/>
            <person name="Wilson D."/>
            <person name="Wilson R.K."/>
            <person name="Wing R.A."/>
            <person name="Wolfner M.F."/>
            <person name="Wong A."/>
            <person name="Wong G.K."/>
            <person name="Wu C.I."/>
            <person name="Wu G."/>
            <person name="Yamamoto D."/>
            <person name="Yang H.P."/>
            <person name="Yang S.P."/>
            <person name="Yorke J.A."/>
            <person name="Yoshida K."/>
            <person name="Zdobnov E."/>
            <person name="Zhang P."/>
            <person name="Zhang Y."/>
            <person name="Zimin A.V."/>
            <person name="Baldwin J."/>
            <person name="Abdouelleil A."/>
            <person name="Abdulkadir J."/>
            <person name="Abebe A."/>
            <person name="Abera B."/>
            <person name="Abreu J."/>
            <person name="Acer S.C."/>
            <person name="Aftuck L."/>
            <person name="Alexander A."/>
            <person name="An P."/>
            <person name="Anderson E."/>
            <person name="Anderson S."/>
            <person name="Arachi H."/>
            <person name="Azer M."/>
            <person name="Bachantsang P."/>
            <person name="Barry A."/>
            <person name="Bayul T."/>
            <person name="Berlin A."/>
            <person name="Bessette D."/>
            <person name="Bloom T."/>
            <person name="Blye J."/>
            <person name="Boguslavskiy L."/>
            <person name="Bonnet C."/>
            <person name="Boukhgalter B."/>
            <person name="Bourzgui I."/>
            <person name="Brown A."/>
            <person name="Cahill P."/>
            <person name="Channer S."/>
            <person name="Cheshatsang Y."/>
            <person name="Chuda L."/>
            <person name="Citroen M."/>
            <person name="Collymore A."/>
            <person name="Cooke P."/>
            <person name="Costello M."/>
            <person name="D'Aco K."/>
            <person name="Daza R."/>
            <person name="De Haan G."/>
            <person name="DeGray S."/>
            <person name="DeMaso C."/>
            <person name="Dhargay N."/>
            <person name="Dooley K."/>
            <person name="Dooley E."/>
            <person name="Doricent M."/>
            <person name="Dorje P."/>
            <person name="Dorjee K."/>
            <person name="Dupes A."/>
            <person name="Elong R."/>
            <person name="Falk J."/>
            <person name="Farina A."/>
            <person name="Faro S."/>
            <person name="Ferguson D."/>
            <person name="Fisher S."/>
            <person name="Foley C.D."/>
            <person name="Franke A."/>
            <person name="Friedrich D."/>
            <person name="Gadbois L."/>
            <person name="Gearin G."/>
            <person name="Gearin C.R."/>
            <person name="Giannoukos G."/>
            <person name="Goode T."/>
            <person name="Graham J."/>
            <person name="Grandbois E."/>
            <person name="Grewal S."/>
            <person name="Gyaltsen K."/>
            <person name="Hafez N."/>
            <person name="Hagos B."/>
            <person name="Hall J."/>
            <person name="Henson C."/>
            <person name="Hollinger A."/>
            <person name="Honan T."/>
            <person name="Huard M.D."/>
            <person name="Hughes L."/>
            <person name="Hurhula B."/>
            <person name="Husby M.E."/>
            <person name="Kamat A."/>
            <person name="Kanga B."/>
            <person name="Kashin S."/>
            <person name="Khazanovich D."/>
            <person name="Kisner P."/>
            <person name="Lance K."/>
            <person name="Lara M."/>
            <person name="Lee W."/>
            <person name="Lennon N."/>
            <person name="Letendre F."/>
            <person name="LeVine R."/>
            <person name="Lipovsky A."/>
            <person name="Liu X."/>
            <person name="Liu J."/>
            <person name="Liu S."/>
            <person name="Lokyitsang T."/>
            <person name="Lokyitsang Y."/>
            <person name="Lubonja R."/>
            <person name="Lui A."/>
            <person name="MacDonald P."/>
            <person name="Magnisalis V."/>
            <person name="Maru K."/>
            <person name="Matthews C."/>
            <person name="McCusker W."/>
            <person name="McDonough S."/>
            <person name="Mehta T."/>
            <person name="Meldrim J."/>
            <person name="Meneus L."/>
            <person name="Mihai O."/>
            <person name="Mihalev A."/>
            <person name="Mihova T."/>
            <person name="Mittelman R."/>
            <person name="Mlenga V."/>
            <person name="Montmayeur A."/>
            <person name="Mulrain L."/>
            <person name="Navidi A."/>
            <person name="Naylor J."/>
            <person name="Negash T."/>
            <person name="Nguyen T."/>
            <person name="Nguyen N."/>
            <person name="Nicol R."/>
            <person name="Norbu C."/>
            <person name="Norbu N."/>
            <person name="Novod N."/>
            <person name="O'Neill B."/>
            <person name="Osman S."/>
            <person name="Markiewicz E."/>
            <person name="Oyono O.L."/>
            <person name="Patti C."/>
            <person name="Phunkhang P."/>
            <person name="Pierre F."/>
            <person name="Priest M."/>
            <person name="Raghuraman S."/>
            <person name="Rege F."/>
            <person name="Reyes R."/>
            <person name="Rise C."/>
            <person name="Rogov P."/>
            <person name="Ross K."/>
            <person name="Ryan E."/>
            <person name="Settipalli S."/>
            <person name="Shea T."/>
            <person name="Sherpa N."/>
            <person name="Shi L."/>
            <person name="Shih D."/>
            <person name="Sparrow T."/>
            <person name="Spaulding J."/>
            <person name="Stalker J."/>
            <person name="Stange-Thomann N."/>
            <person name="Stavropoulos S."/>
            <person name="Stone C."/>
            <person name="Strader C."/>
            <person name="Tesfaye S."/>
            <person name="Thomson T."/>
            <person name="Thoulutsang Y."/>
            <person name="Thoulutsang D."/>
            <person name="Topham K."/>
            <person name="Topping I."/>
            <person name="Tsamla T."/>
            <person name="Vassiliev H."/>
            <person name="Vo A."/>
            <person name="Wangchuk T."/>
            <person name="Wangdi T."/>
            <person name="Weiand M."/>
            <person name="Wilkinson J."/>
            <person name="Wilson A."/>
            <person name="Yadav S."/>
            <person name="Young G."/>
            <person name="Yu Q."/>
            <person name="Zembek L."/>
            <person name="Zhong D."/>
            <person name="Zimmer A."/>
            <person name="Zwirko Z."/>
            <person name="Jaffe D.B."/>
            <person name="Alvarez P."/>
            <person name="Brockman W."/>
            <person name="Butler J."/>
            <person name="Chin C."/>
            <person name="Gnerre S."/>
            <person name="Grabherr M."/>
            <person name="Kleber M."/>
            <person name="Mauceli E."/>
            <person name="MacCallum I."/>
        </authorList>
    </citation>
    <scope>NUCLEOTIDE SEQUENCE [LARGE SCALE GENOMIC DNA]</scope>
    <source>
        <strain evidence="12">Tucson 15081-1352.22</strain>
    </source>
</reference>
<dbReference type="PANTHER" id="PTHR21137:SF35">
    <property type="entry name" value="ODORANT RECEPTOR 19A-RELATED"/>
    <property type="match status" value="1"/>
</dbReference>
<evidence type="ECO:0000256" key="6">
    <source>
        <dbReference type="ARBA" id="ARBA00022989"/>
    </source>
</evidence>
<name>B4KVP3_DROMO</name>
<evidence type="ECO:0000313" key="12">
    <source>
        <dbReference type="Proteomes" id="UP000009192"/>
    </source>
</evidence>